<keyword evidence="2" id="KW-1185">Reference proteome</keyword>
<reference evidence="2" key="1">
    <citation type="journal article" date="2019" name="Int. J. Syst. Evol. Microbiol.">
        <title>The Global Catalogue of Microorganisms (GCM) 10K type strain sequencing project: providing services to taxonomists for standard genome sequencing and annotation.</title>
        <authorList>
            <consortium name="The Broad Institute Genomics Platform"/>
            <consortium name="The Broad Institute Genome Sequencing Center for Infectious Disease"/>
            <person name="Wu L."/>
            <person name="Ma J."/>
        </authorList>
    </citation>
    <scope>NUCLEOTIDE SEQUENCE [LARGE SCALE GENOMIC DNA]</scope>
    <source>
        <strain evidence="2">CECT 8064</strain>
    </source>
</reference>
<evidence type="ECO:0000313" key="2">
    <source>
        <dbReference type="Proteomes" id="UP001595990"/>
    </source>
</evidence>
<protein>
    <submittedName>
        <fullName evidence="1">Uncharacterized protein</fullName>
    </submittedName>
</protein>
<dbReference type="Proteomes" id="UP001595990">
    <property type="component" value="Unassembled WGS sequence"/>
</dbReference>
<evidence type="ECO:0000313" key="1">
    <source>
        <dbReference type="EMBL" id="MFC4512558.1"/>
    </source>
</evidence>
<dbReference type="EMBL" id="JBHSFS010000002">
    <property type="protein sequence ID" value="MFC4512558.1"/>
    <property type="molecule type" value="Genomic_DNA"/>
</dbReference>
<organism evidence="1 2">
    <name type="scientific">Streptomyces ehimensis</name>
    <dbReference type="NCBI Taxonomy" id="68195"/>
    <lineage>
        <taxon>Bacteria</taxon>
        <taxon>Bacillati</taxon>
        <taxon>Actinomycetota</taxon>
        <taxon>Actinomycetes</taxon>
        <taxon>Kitasatosporales</taxon>
        <taxon>Streptomycetaceae</taxon>
        <taxon>Streptomyces</taxon>
    </lineage>
</organism>
<proteinExistence type="predicted"/>
<gene>
    <name evidence="1" type="ORF">ACFPEN_06385</name>
</gene>
<comment type="caution">
    <text evidence="1">The sequence shown here is derived from an EMBL/GenBank/DDBJ whole genome shotgun (WGS) entry which is preliminary data.</text>
</comment>
<sequence length="75" mass="7779">MSIALQVGLGRARVALLVAGLAWLFGIQVDVSLRAVIGALVVAALCIDGMVDDRTIADAIVTAKPPPHDDYRPAA</sequence>
<accession>A0ABV9BEV5</accession>
<dbReference type="RefSeq" id="WP_417922476.1">
    <property type="nucleotide sequence ID" value="NZ_JBHSFS010000002.1"/>
</dbReference>
<name>A0ABV9BEV5_9ACTN</name>